<evidence type="ECO:0000259" key="1">
    <source>
        <dbReference type="Pfam" id="PF20094"/>
    </source>
</evidence>
<feature type="domain" description="GWxTD" evidence="1">
    <location>
        <begin position="247"/>
        <end position="420"/>
    </location>
</feature>
<evidence type="ECO:0000313" key="2">
    <source>
        <dbReference type="EMBL" id="MFC3813128.1"/>
    </source>
</evidence>
<gene>
    <name evidence="2" type="ORF">ACFOOI_20855</name>
</gene>
<dbReference type="EMBL" id="JBHRYQ010000001">
    <property type="protein sequence ID" value="MFC3813128.1"/>
    <property type="molecule type" value="Genomic_DNA"/>
</dbReference>
<proteinExistence type="predicted"/>
<dbReference type="Proteomes" id="UP001595616">
    <property type="component" value="Unassembled WGS sequence"/>
</dbReference>
<organism evidence="2 3">
    <name type="scientific">Lacihabitans lacunae</name>
    <dbReference type="NCBI Taxonomy" id="1028214"/>
    <lineage>
        <taxon>Bacteria</taxon>
        <taxon>Pseudomonadati</taxon>
        <taxon>Bacteroidota</taxon>
        <taxon>Cytophagia</taxon>
        <taxon>Cytophagales</taxon>
        <taxon>Leadbetterellaceae</taxon>
        <taxon>Lacihabitans</taxon>
    </lineage>
</organism>
<dbReference type="InterPro" id="IPR030959">
    <property type="entry name" value="GWxTD_dom"/>
</dbReference>
<name>A0ABV7Z426_9BACT</name>
<dbReference type="RefSeq" id="WP_379840033.1">
    <property type="nucleotide sequence ID" value="NZ_JBHRYQ010000001.1"/>
</dbReference>
<evidence type="ECO:0000313" key="3">
    <source>
        <dbReference type="Proteomes" id="UP001595616"/>
    </source>
</evidence>
<sequence length="425" mass="49316">MKNFIILFILSLVFVGCKVPQKKQLNKESGSLVKPRSKDSRPVISSINGKYIFKDSTTIQVFMMVEVGNITEQTTFKDLDNIFKIQWSIQTEYGTKEKLKSGRLEFSDQNFSRKGNVFYLSFEVPNQKTEESGVLILDFIDQSLAMKFTNDLPIDFRAKKVDTRFNIYSVDNLSMPSFQSYVSLGKEFMVKSILPSDEKLFLKRYKNEVLPALSPMSSSKRDALDGLEPVEVIQIKSGQILKLDLPGIYVLTQEPDFHEDGYGFLVVDDRFPKMTYPDELRKSLVYMSTPKEIDALMSTENPKEALDLYFLNVSKGNQTVAKQIIKSYYKKVGEANKLFSTYKEGWKSDKGMVYIIMGPPSRVQRNRQREVWLYTQNQNNSEIIFTFYRKSNVFSDQNYELVRYPEYSTFWYPYVEAWRTGNAVE</sequence>
<reference evidence="3" key="1">
    <citation type="journal article" date="2019" name="Int. J. Syst. Evol. Microbiol.">
        <title>The Global Catalogue of Microorganisms (GCM) 10K type strain sequencing project: providing services to taxonomists for standard genome sequencing and annotation.</title>
        <authorList>
            <consortium name="The Broad Institute Genomics Platform"/>
            <consortium name="The Broad Institute Genome Sequencing Center for Infectious Disease"/>
            <person name="Wu L."/>
            <person name="Ma J."/>
        </authorList>
    </citation>
    <scope>NUCLEOTIDE SEQUENCE [LARGE SCALE GENOMIC DNA]</scope>
    <source>
        <strain evidence="3">CECT 7956</strain>
    </source>
</reference>
<accession>A0ABV7Z426</accession>
<protein>
    <submittedName>
        <fullName evidence="2">GWxTD domain-containing protein</fullName>
    </submittedName>
</protein>
<keyword evidence="3" id="KW-1185">Reference proteome</keyword>
<dbReference type="PROSITE" id="PS51257">
    <property type="entry name" value="PROKAR_LIPOPROTEIN"/>
    <property type="match status" value="1"/>
</dbReference>
<dbReference type="Pfam" id="PF20094">
    <property type="entry name" value="GWxTD_dom"/>
    <property type="match status" value="1"/>
</dbReference>
<comment type="caution">
    <text evidence="2">The sequence shown here is derived from an EMBL/GenBank/DDBJ whole genome shotgun (WGS) entry which is preliminary data.</text>
</comment>
<dbReference type="NCBIfam" id="TIGR04514">
    <property type="entry name" value="GWxTD_dom"/>
    <property type="match status" value="1"/>
</dbReference>